<dbReference type="AlphaFoldDB" id="A0AAV7LF10"/>
<evidence type="ECO:0000313" key="3">
    <source>
        <dbReference type="Proteomes" id="UP001066276"/>
    </source>
</evidence>
<accession>A0AAV7LF10</accession>
<sequence length="240" mass="25721">MAAKGGRVGTREGKDLESTLLLKPVLAKLGNEGSAEVSGSKPKCEEDIAVTDPLRWSHGPPCVTFPLVKRRAKMQVHVPPLTCWVKQYPPQVPVIPETPAAPTPVVQQVTRAQQPIVDDVVEGQHSSQIQQPIPIVSVGTALTLHTHLPSATESQGAYAALMNIRQALLVLSPGTTGSRSEQLQNPTVNSALPAQPQSTSPPLIMPLPQEHLTTFTQKQLTYSQDATAQALILMANCYPS</sequence>
<name>A0AAV7LF10_PLEWA</name>
<proteinExistence type="predicted"/>
<evidence type="ECO:0000256" key="1">
    <source>
        <dbReference type="SAM" id="MobiDB-lite"/>
    </source>
</evidence>
<feature type="region of interest" description="Disordered" evidence="1">
    <location>
        <begin position="175"/>
        <end position="201"/>
    </location>
</feature>
<keyword evidence="3" id="KW-1185">Reference proteome</keyword>
<dbReference type="EMBL" id="JANPWB010000015">
    <property type="protein sequence ID" value="KAJ1088954.1"/>
    <property type="molecule type" value="Genomic_DNA"/>
</dbReference>
<protein>
    <submittedName>
        <fullName evidence="2">Uncharacterized protein</fullName>
    </submittedName>
</protein>
<comment type="caution">
    <text evidence="2">The sequence shown here is derived from an EMBL/GenBank/DDBJ whole genome shotgun (WGS) entry which is preliminary data.</text>
</comment>
<gene>
    <name evidence="2" type="ORF">NDU88_002108</name>
</gene>
<reference evidence="2" key="1">
    <citation type="journal article" date="2022" name="bioRxiv">
        <title>Sequencing and chromosome-scale assembly of the giantPleurodeles waltlgenome.</title>
        <authorList>
            <person name="Brown T."/>
            <person name="Elewa A."/>
            <person name="Iarovenko S."/>
            <person name="Subramanian E."/>
            <person name="Araus A.J."/>
            <person name="Petzold A."/>
            <person name="Susuki M."/>
            <person name="Suzuki K.-i.T."/>
            <person name="Hayashi T."/>
            <person name="Toyoda A."/>
            <person name="Oliveira C."/>
            <person name="Osipova E."/>
            <person name="Leigh N.D."/>
            <person name="Simon A."/>
            <person name="Yun M.H."/>
        </authorList>
    </citation>
    <scope>NUCLEOTIDE SEQUENCE</scope>
    <source>
        <strain evidence="2">20211129_DDA</strain>
        <tissue evidence="2">Liver</tissue>
    </source>
</reference>
<dbReference type="Proteomes" id="UP001066276">
    <property type="component" value="Chromosome 11"/>
</dbReference>
<organism evidence="2 3">
    <name type="scientific">Pleurodeles waltl</name>
    <name type="common">Iberian ribbed newt</name>
    <dbReference type="NCBI Taxonomy" id="8319"/>
    <lineage>
        <taxon>Eukaryota</taxon>
        <taxon>Metazoa</taxon>
        <taxon>Chordata</taxon>
        <taxon>Craniata</taxon>
        <taxon>Vertebrata</taxon>
        <taxon>Euteleostomi</taxon>
        <taxon>Amphibia</taxon>
        <taxon>Batrachia</taxon>
        <taxon>Caudata</taxon>
        <taxon>Salamandroidea</taxon>
        <taxon>Salamandridae</taxon>
        <taxon>Pleurodelinae</taxon>
        <taxon>Pleurodeles</taxon>
    </lineage>
</organism>
<evidence type="ECO:0000313" key="2">
    <source>
        <dbReference type="EMBL" id="KAJ1088954.1"/>
    </source>
</evidence>